<sequence length="85" mass="8836">MPNFLSDSRSTALAVPAGVNERNGRDGFRLILSPGLRACAEALGTAQCDALICSRTSVRPVYARLVSKTGVAKALDSVAPSTRGC</sequence>
<gene>
    <name evidence="1" type="ORF">IPOD504_LOCUS10231</name>
</gene>
<accession>A0ABN8ILQ3</accession>
<dbReference type="EMBL" id="OW152836">
    <property type="protein sequence ID" value="CAH2057430.1"/>
    <property type="molecule type" value="Genomic_DNA"/>
</dbReference>
<organism evidence="1 2">
    <name type="scientific">Iphiclides podalirius</name>
    <name type="common">scarce swallowtail</name>
    <dbReference type="NCBI Taxonomy" id="110791"/>
    <lineage>
        <taxon>Eukaryota</taxon>
        <taxon>Metazoa</taxon>
        <taxon>Ecdysozoa</taxon>
        <taxon>Arthropoda</taxon>
        <taxon>Hexapoda</taxon>
        <taxon>Insecta</taxon>
        <taxon>Pterygota</taxon>
        <taxon>Neoptera</taxon>
        <taxon>Endopterygota</taxon>
        <taxon>Lepidoptera</taxon>
        <taxon>Glossata</taxon>
        <taxon>Ditrysia</taxon>
        <taxon>Papilionoidea</taxon>
        <taxon>Papilionidae</taxon>
        <taxon>Papilioninae</taxon>
        <taxon>Iphiclides</taxon>
    </lineage>
</organism>
<name>A0ABN8ILQ3_9NEOP</name>
<evidence type="ECO:0000313" key="2">
    <source>
        <dbReference type="Proteomes" id="UP000837857"/>
    </source>
</evidence>
<evidence type="ECO:0000313" key="1">
    <source>
        <dbReference type="EMBL" id="CAH2057430.1"/>
    </source>
</evidence>
<protein>
    <submittedName>
        <fullName evidence="1">Uncharacterized protein</fullName>
    </submittedName>
</protein>
<keyword evidence="2" id="KW-1185">Reference proteome</keyword>
<reference evidence="1" key="1">
    <citation type="submission" date="2022-03" db="EMBL/GenBank/DDBJ databases">
        <authorList>
            <person name="Martin H S."/>
        </authorList>
    </citation>
    <scope>NUCLEOTIDE SEQUENCE</scope>
</reference>
<feature type="non-terminal residue" evidence="1">
    <location>
        <position position="85"/>
    </location>
</feature>
<dbReference type="Proteomes" id="UP000837857">
    <property type="component" value="Chromosome 24"/>
</dbReference>
<proteinExistence type="predicted"/>